<evidence type="ECO:0000256" key="9">
    <source>
        <dbReference type="ARBA" id="ARBA00023049"/>
    </source>
</evidence>
<evidence type="ECO:0008006" key="15">
    <source>
        <dbReference type="Google" id="ProtNLM"/>
    </source>
</evidence>
<dbReference type="Pfam" id="PF13453">
    <property type="entry name" value="Zn_ribbon_TFIIB"/>
    <property type="match status" value="1"/>
</dbReference>
<dbReference type="Pfam" id="PF01435">
    <property type="entry name" value="Peptidase_M48"/>
    <property type="match status" value="1"/>
</dbReference>
<evidence type="ECO:0000256" key="6">
    <source>
        <dbReference type="ARBA" id="ARBA00022801"/>
    </source>
</evidence>
<evidence type="ECO:0000256" key="7">
    <source>
        <dbReference type="ARBA" id="ARBA00022833"/>
    </source>
</evidence>
<evidence type="ECO:0000256" key="3">
    <source>
        <dbReference type="ARBA" id="ARBA00022670"/>
    </source>
</evidence>
<evidence type="ECO:0000256" key="2">
    <source>
        <dbReference type="ARBA" id="ARBA00022475"/>
    </source>
</evidence>
<dbReference type="GO" id="GO:0004222">
    <property type="term" value="F:metalloendopeptidase activity"/>
    <property type="evidence" value="ECO:0007669"/>
    <property type="project" value="InterPro"/>
</dbReference>
<evidence type="ECO:0000256" key="8">
    <source>
        <dbReference type="ARBA" id="ARBA00022989"/>
    </source>
</evidence>
<evidence type="ECO:0000256" key="10">
    <source>
        <dbReference type="ARBA" id="ARBA00023136"/>
    </source>
</evidence>
<dbReference type="GO" id="GO:0046872">
    <property type="term" value="F:metal ion binding"/>
    <property type="evidence" value="ECO:0007669"/>
    <property type="project" value="UniProtKB-KW"/>
</dbReference>
<keyword evidence="5" id="KW-0479">Metal-binding</keyword>
<keyword evidence="8 11" id="KW-1133">Transmembrane helix</keyword>
<dbReference type="PANTHER" id="PTHR43221">
    <property type="entry name" value="PROTEASE HTPX"/>
    <property type="match status" value="1"/>
</dbReference>
<feature type="domain" description="Transcription factor zinc-finger" evidence="13">
    <location>
        <begin position="503"/>
        <end position="543"/>
    </location>
</feature>
<accession>A0A7V3RFZ6</accession>
<dbReference type="AlphaFoldDB" id="A0A7V3RFZ6"/>
<dbReference type="PANTHER" id="PTHR43221:SF2">
    <property type="entry name" value="PROTEASE HTPX HOMOLOG"/>
    <property type="match status" value="1"/>
</dbReference>
<keyword evidence="3" id="KW-0645">Protease</keyword>
<comment type="cofactor">
    <cofactor evidence="1">
        <name>Zn(2+)</name>
        <dbReference type="ChEBI" id="CHEBI:29105"/>
    </cofactor>
</comment>
<keyword evidence="7" id="KW-0862">Zinc</keyword>
<keyword evidence="2" id="KW-1003">Cell membrane</keyword>
<keyword evidence="10 11" id="KW-0472">Membrane</keyword>
<evidence type="ECO:0000256" key="4">
    <source>
        <dbReference type="ARBA" id="ARBA00022692"/>
    </source>
</evidence>
<sequence length="556" mass="64926">MEQTRVFWDIEREKTTSIYFIFIFLILIYFVSFFLLWTILKLFYFLRVSLENPHYKFSLFGTDTIIVLIFALIIGIIHWCYTNSNAVRKILKLLNAHTIDKNDRYHYIFQNIVNEMSVASGNLNVEAYIIPTIAMNAFALQDLSGRRIIGATEGLISRLNRDELQAVIAHEVAHLVSNDALITTIASSIFGIFSEILNGIASNLERLSKTEIEYEAYFQKTRQNALTAGILSIPIFLSILFFSLLSQLLYVSISREKEYRADANAIKYTRNPIALARALYKIANHYRGSTSQLAPIFILSPETNPLEEREDFFSNLFSTHPPLTRRLQIILEQAHTDVSILYEKNYKQKVAEPIPDTGSQIFFIKKEDKILGPYNLLQLQTIEWLNPDSEILFGENKESITADKIPALNHFFKIRNEPIWKMRRLCPICNEWLVIQEYEGLYVWRCAFCDGLLVEKEKLPRIFVRNEKGFSEEVIHRAELIMEESKQKKPHFRLIIETLEKRKCPKCGKQMIRKFYSYAYHIEIDECPECNLVWFDKDELEILQYLLEKEENNGKG</sequence>
<evidence type="ECO:0000256" key="5">
    <source>
        <dbReference type="ARBA" id="ARBA00022723"/>
    </source>
</evidence>
<dbReference type="InterPro" id="IPR001915">
    <property type="entry name" value="Peptidase_M48"/>
</dbReference>
<name>A0A7V3RFZ6_UNCW3</name>
<feature type="domain" description="Peptidase M48" evidence="12">
    <location>
        <begin position="110"/>
        <end position="332"/>
    </location>
</feature>
<organism evidence="14">
    <name type="scientific">candidate division WOR-3 bacterium</name>
    <dbReference type="NCBI Taxonomy" id="2052148"/>
    <lineage>
        <taxon>Bacteria</taxon>
        <taxon>Bacteria division WOR-3</taxon>
    </lineage>
</organism>
<dbReference type="GO" id="GO:0006508">
    <property type="term" value="P:proteolysis"/>
    <property type="evidence" value="ECO:0007669"/>
    <property type="project" value="UniProtKB-KW"/>
</dbReference>
<keyword evidence="9" id="KW-0482">Metalloprotease</keyword>
<proteinExistence type="predicted"/>
<evidence type="ECO:0000313" key="14">
    <source>
        <dbReference type="EMBL" id="HGE77493.1"/>
    </source>
</evidence>
<gene>
    <name evidence="14" type="ORF">ENX68_00635</name>
</gene>
<dbReference type="InterPro" id="IPR050083">
    <property type="entry name" value="HtpX_protease"/>
</dbReference>
<feature type="transmembrane region" description="Helical" evidence="11">
    <location>
        <begin position="64"/>
        <end position="82"/>
    </location>
</feature>
<evidence type="ECO:0000256" key="1">
    <source>
        <dbReference type="ARBA" id="ARBA00001947"/>
    </source>
</evidence>
<keyword evidence="4 11" id="KW-0812">Transmembrane</keyword>
<dbReference type="EMBL" id="DTOZ01000025">
    <property type="protein sequence ID" value="HGE77493.1"/>
    <property type="molecule type" value="Genomic_DNA"/>
</dbReference>
<feature type="transmembrane region" description="Helical" evidence="11">
    <location>
        <begin position="225"/>
        <end position="250"/>
    </location>
</feature>
<dbReference type="InterPro" id="IPR027392">
    <property type="entry name" value="TF_Znf"/>
</dbReference>
<evidence type="ECO:0000259" key="12">
    <source>
        <dbReference type="Pfam" id="PF01435"/>
    </source>
</evidence>
<evidence type="ECO:0000259" key="13">
    <source>
        <dbReference type="Pfam" id="PF13453"/>
    </source>
</evidence>
<comment type="caution">
    <text evidence="14">The sequence shown here is derived from an EMBL/GenBank/DDBJ whole genome shotgun (WGS) entry which is preliminary data.</text>
</comment>
<keyword evidence="6" id="KW-0378">Hydrolase</keyword>
<dbReference type="Gene3D" id="3.30.2010.10">
    <property type="entry name" value="Metalloproteases ('zincins'), catalytic domain"/>
    <property type="match status" value="1"/>
</dbReference>
<protein>
    <recommendedName>
        <fullName evidence="15">Peptidase M48 domain-containing protein</fullName>
    </recommendedName>
</protein>
<reference evidence="14" key="1">
    <citation type="journal article" date="2020" name="mSystems">
        <title>Genome- and Community-Level Interaction Insights into Carbon Utilization and Element Cycling Functions of Hydrothermarchaeota in Hydrothermal Sediment.</title>
        <authorList>
            <person name="Zhou Z."/>
            <person name="Liu Y."/>
            <person name="Xu W."/>
            <person name="Pan J."/>
            <person name="Luo Z.H."/>
            <person name="Li M."/>
        </authorList>
    </citation>
    <scope>NUCLEOTIDE SEQUENCE [LARGE SCALE GENOMIC DNA]</scope>
    <source>
        <strain evidence="14">SpSt-961</strain>
    </source>
</reference>
<evidence type="ECO:0000256" key="11">
    <source>
        <dbReference type="SAM" id="Phobius"/>
    </source>
</evidence>
<feature type="transmembrane region" description="Helical" evidence="11">
    <location>
        <begin position="20"/>
        <end position="44"/>
    </location>
</feature>